<protein>
    <recommendedName>
        <fullName evidence="3">Myb-like domain-containing protein</fullName>
    </recommendedName>
</protein>
<feature type="compositionally biased region" description="Low complexity" evidence="2">
    <location>
        <begin position="9"/>
        <end position="28"/>
    </location>
</feature>
<keyword evidence="5" id="KW-1185">Reference proteome</keyword>
<feature type="domain" description="Myb-like" evidence="3">
    <location>
        <begin position="260"/>
        <end position="317"/>
    </location>
</feature>
<feature type="region of interest" description="Disordered" evidence="2">
    <location>
        <begin position="101"/>
        <end position="127"/>
    </location>
</feature>
<feature type="region of interest" description="Disordered" evidence="2">
    <location>
        <begin position="1"/>
        <end position="59"/>
    </location>
</feature>
<feature type="compositionally biased region" description="Low complexity" evidence="2">
    <location>
        <begin position="393"/>
        <end position="408"/>
    </location>
</feature>
<feature type="compositionally biased region" description="Low complexity" evidence="2">
    <location>
        <begin position="177"/>
        <end position="191"/>
    </location>
</feature>
<name>A0A8H7S648_9FUNG</name>
<comment type="similarity">
    <text evidence="1">Belongs to the MT-A70-like family.</text>
</comment>
<evidence type="ECO:0000313" key="5">
    <source>
        <dbReference type="Proteomes" id="UP000646827"/>
    </source>
</evidence>
<accession>A0A8H7S648</accession>
<evidence type="ECO:0000313" key="4">
    <source>
        <dbReference type="EMBL" id="KAG2222768.1"/>
    </source>
</evidence>
<organism evidence="4 5">
    <name type="scientific">Circinella minor</name>
    <dbReference type="NCBI Taxonomy" id="1195481"/>
    <lineage>
        <taxon>Eukaryota</taxon>
        <taxon>Fungi</taxon>
        <taxon>Fungi incertae sedis</taxon>
        <taxon>Mucoromycota</taxon>
        <taxon>Mucoromycotina</taxon>
        <taxon>Mucoromycetes</taxon>
        <taxon>Mucorales</taxon>
        <taxon>Lichtheimiaceae</taxon>
        <taxon>Circinella</taxon>
    </lineage>
</organism>
<proteinExistence type="inferred from homology"/>
<dbReference type="OrthoDB" id="426718at2759"/>
<dbReference type="InterPro" id="IPR001005">
    <property type="entry name" value="SANT/Myb"/>
</dbReference>
<evidence type="ECO:0000256" key="2">
    <source>
        <dbReference type="SAM" id="MobiDB-lite"/>
    </source>
</evidence>
<evidence type="ECO:0000256" key="1">
    <source>
        <dbReference type="PROSITE-ProRule" id="PRU00489"/>
    </source>
</evidence>
<feature type="region of interest" description="Disordered" evidence="2">
    <location>
        <begin position="177"/>
        <end position="203"/>
    </location>
</feature>
<dbReference type="InterPro" id="IPR007757">
    <property type="entry name" value="MT-A70-like"/>
</dbReference>
<comment type="caution">
    <text evidence="4">The sequence shown here is derived from an EMBL/GenBank/DDBJ whole genome shotgun (WGS) entry which is preliminary data.</text>
</comment>
<dbReference type="Proteomes" id="UP000646827">
    <property type="component" value="Unassembled WGS sequence"/>
</dbReference>
<feature type="region of interest" description="Disordered" evidence="2">
    <location>
        <begin position="379"/>
        <end position="408"/>
    </location>
</feature>
<sequence length="790" mass="89766">MTGDSFNFTSRSPTSMRTSSGKTLSLSLSKRRKLGTPESDSGTAATGIQGFFGTSSSNNCNNDSTVGNSFSTKLINSPASSSSSSGSSDLFQKALKLKKENDDDIMDDDDEGTDNSTGAFNDEFADSPGFWDEVISTEESHIQGKGKQVIKKETVIEEQMESLSVSAVPTVDTTKTSTATNLLSSSSSSSPPSLPPPSTMSTMSTTAIKLSTPVPTKRKHVGEDVFIESAVKEWQAPRIKAWEGRYINPEGYYYRFVIPGEGQQNGGWSKHEHGLFMNRYKEWMEKGWKIGASWGLFSKGIPHRVGYQCMNYYRKLVAENKLKDDSYQMVGGKLKQIHKDRAPPGEIPTTELGPEWKAEDVRQAEQDVNEWLKQYHRRSGLTQTSKPALPKKAVAPRVARTTSTASSKRSITTMVKNMPPPRPSFIFDDEDDFMDSAEPERVNLNNIRKHDWEKEWRERLEIYKTFMEPFLDPHTRHAYWKAKQEWRRGLFTTEMLLMKKPNKTSALEESKAVVPAAAPVRQAFLSKYFAGAKKPKVDTPEEYISNVRIPNDLYSGVHQILPLAMKSVIKEERSHYYELDDMMNSTSVLEEILGEAQPELSSLEGILVDPPWEFYIKDGRNDGRCTWDIKQVMDLLKKVVDHMSAGLVFVWTHKLLQADVVRMMDALDCKYVENLVWFKKSINNDMLDEPSPYISSSKEILLMFKKGDGFELRHQRSPDVIIDFELPPQQWISEEFTEPKPQQVFDMIETLLPRAGYNDELKRGRLLELWAKRSSPRREGWIAFHQRKNI</sequence>
<dbReference type="AlphaFoldDB" id="A0A8H7S648"/>
<dbReference type="EMBL" id="JAEPRB010000075">
    <property type="protein sequence ID" value="KAG2222768.1"/>
    <property type="molecule type" value="Genomic_DNA"/>
</dbReference>
<dbReference type="Pfam" id="PF05063">
    <property type="entry name" value="MT-A70"/>
    <property type="match status" value="1"/>
</dbReference>
<evidence type="ECO:0000259" key="3">
    <source>
        <dbReference type="PROSITE" id="PS50090"/>
    </source>
</evidence>
<gene>
    <name evidence="4" type="ORF">INT45_013132</name>
</gene>
<feature type="compositionally biased region" description="Acidic residues" evidence="2">
    <location>
        <begin position="102"/>
        <end position="113"/>
    </location>
</feature>
<dbReference type="PROSITE" id="PS50090">
    <property type="entry name" value="MYB_LIKE"/>
    <property type="match status" value="1"/>
</dbReference>
<reference evidence="4 5" key="1">
    <citation type="submission" date="2020-12" db="EMBL/GenBank/DDBJ databases">
        <title>Metabolic potential, ecology and presence of endohyphal bacteria is reflected in genomic diversity of Mucoromycotina.</title>
        <authorList>
            <person name="Muszewska A."/>
            <person name="Okrasinska A."/>
            <person name="Steczkiewicz K."/>
            <person name="Drgas O."/>
            <person name="Orlowska M."/>
            <person name="Perlinska-Lenart U."/>
            <person name="Aleksandrzak-Piekarczyk T."/>
            <person name="Szatraj K."/>
            <person name="Zielenkiewicz U."/>
            <person name="Pilsyk S."/>
            <person name="Malc E."/>
            <person name="Mieczkowski P."/>
            <person name="Kruszewska J.S."/>
            <person name="Biernat P."/>
            <person name="Pawlowska J."/>
        </authorList>
    </citation>
    <scope>NUCLEOTIDE SEQUENCE [LARGE SCALE GENOMIC DNA]</scope>
    <source>
        <strain evidence="4 5">CBS 142.35</strain>
    </source>
</reference>
<dbReference type="PROSITE" id="PS51143">
    <property type="entry name" value="MT_A70"/>
    <property type="match status" value="1"/>
</dbReference>